<dbReference type="PROSITE" id="PS51257">
    <property type="entry name" value="PROKAR_LIPOPROTEIN"/>
    <property type="match status" value="1"/>
</dbReference>
<evidence type="ECO:0000313" key="3">
    <source>
        <dbReference type="Proteomes" id="UP001150259"/>
    </source>
</evidence>
<organism evidence="2 3">
    <name type="scientific">Intrasporangium calvum</name>
    <dbReference type="NCBI Taxonomy" id="53358"/>
    <lineage>
        <taxon>Bacteria</taxon>
        <taxon>Bacillati</taxon>
        <taxon>Actinomycetota</taxon>
        <taxon>Actinomycetes</taxon>
        <taxon>Micrococcales</taxon>
        <taxon>Intrasporangiaceae</taxon>
        <taxon>Intrasporangium</taxon>
    </lineage>
</organism>
<proteinExistence type="predicted"/>
<dbReference type="InterPro" id="IPR011600">
    <property type="entry name" value="Pept_C14_caspase"/>
</dbReference>
<dbReference type="InterPro" id="IPR050452">
    <property type="entry name" value="Metacaspase"/>
</dbReference>
<sequence>MARSAVCVGINEFEHLPMSSWLAGCVNDAEDISAALKRLGFTSRTTTVLRDSEATKRAVMAALTAMVDKAKPGDHLVFSFSSHGTQVPNRPGDKDEPDGLDEVFACYDIKRAGDQWDRDTVISDDELRELFQRVPEGALVEVLLDTCHSGTGLKDLEEIQLAMTLGRKPRFLPPPTPRGLDRARSIRELAPTRTVDHKGLVELTKRGKGARPVLFAACRPHQTASDATFDGRPNGAFTHLFLRSLKDRPEATRAEHLKAIHAGLKAERFEQRSTLEGALKAKKVGFGSLW</sequence>
<accession>A0ABT5GHL5</accession>
<dbReference type="PANTHER" id="PTHR48104">
    <property type="entry name" value="METACASPASE-4"/>
    <property type="match status" value="1"/>
</dbReference>
<name>A0ABT5GHL5_9MICO</name>
<gene>
    <name evidence="2" type="ORF">OO014_10745</name>
</gene>
<keyword evidence="3" id="KW-1185">Reference proteome</keyword>
<dbReference type="PANTHER" id="PTHR48104:SF30">
    <property type="entry name" value="METACASPASE-1"/>
    <property type="match status" value="1"/>
</dbReference>
<evidence type="ECO:0000259" key="1">
    <source>
        <dbReference type="Pfam" id="PF00656"/>
    </source>
</evidence>
<feature type="domain" description="Peptidase C14 caspase" evidence="1">
    <location>
        <begin position="3"/>
        <end position="277"/>
    </location>
</feature>
<dbReference type="SUPFAM" id="SSF52129">
    <property type="entry name" value="Caspase-like"/>
    <property type="match status" value="1"/>
</dbReference>
<reference evidence="2 3" key="1">
    <citation type="submission" date="2022-11" db="EMBL/GenBank/DDBJ databases">
        <title>Anaerobic phenanthrene biodegradation by a DNRA strain PheN6.</title>
        <authorList>
            <person name="Zhang Z."/>
        </authorList>
    </citation>
    <scope>NUCLEOTIDE SEQUENCE [LARGE SCALE GENOMIC DNA]</scope>
    <source>
        <strain evidence="2 3">PheN6</strain>
    </source>
</reference>
<dbReference type="Proteomes" id="UP001150259">
    <property type="component" value="Unassembled WGS sequence"/>
</dbReference>
<evidence type="ECO:0000313" key="2">
    <source>
        <dbReference type="EMBL" id="MDC5697739.1"/>
    </source>
</evidence>
<dbReference type="Gene3D" id="3.40.50.1460">
    <property type="match status" value="1"/>
</dbReference>
<comment type="caution">
    <text evidence="2">The sequence shown here is derived from an EMBL/GenBank/DDBJ whole genome shotgun (WGS) entry which is preliminary data.</text>
</comment>
<dbReference type="Pfam" id="PF00656">
    <property type="entry name" value="Peptidase_C14"/>
    <property type="match status" value="1"/>
</dbReference>
<dbReference type="RefSeq" id="WP_272462315.1">
    <property type="nucleotide sequence ID" value="NZ_JAPFQL010000042.1"/>
</dbReference>
<dbReference type="EMBL" id="JAPFQL010000042">
    <property type="protein sequence ID" value="MDC5697739.1"/>
    <property type="molecule type" value="Genomic_DNA"/>
</dbReference>
<dbReference type="InterPro" id="IPR029030">
    <property type="entry name" value="Caspase-like_dom_sf"/>
</dbReference>
<protein>
    <submittedName>
        <fullName evidence="2">Caspase family protein</fullName>
    </submittedName>
</protein>